<organism evidence="1 2">
    <name type="scientific">Clonostachys solani</name>
    <dbReference type="NCBI Taxonomy" id="160281"/>
    <lineage>
        <taxon>Eukaryota</taxon>
        <taxon>Fungi</taxon>
        <taxon>Dikarya</taxon>
        <taxon>Ascomycota</taxon>
        <taxon>Pezizomycotina</taxon>
        <taxon>Sordariomycetes</taxon>
        <taxon>Hypocreomycetidae</taxon>
        <taxon>Hypocreales</taxon>
        <taxon>Bionectriaceae</taxon>
        <taxon>Clonostachys</taxon>
    </lineage>
</organism>
<dbReference type="Proteomes" id="UP000775872">
    <property type="component" value="Unassembled WGS sequence"/>
</dbReference>
<reference evidence="1 2" key="2">
    <citation type="submission" date="2021-10" db="EMBL/GenBank/DDBJ databases">
        <authorList>
            <person name="Piombo E."/>
        </authorList>
    </citation>
    <scope>NUCLEOTIDE SEQUENCE [LARGE SCALE GENOMIC DNA]</scope>
</reference>
<dbReference type="SUPFAM" id="SSF75005">
    <property type="entry name" value="Arabinanase/levansucrase/invertase"/>
    <property type="match status" value="1"/>
</dbReference>
<reference evidence="2" key="1">
    <citation type="submission" date="2019-06" db="EMBL/GenBank/DDBJ databases">
        <authorList>
            <person name="Broberg M."/>
        </authorList>
    </citation>
    <scope>NUCLEOTIDE SEQUENCE [LARGE SCALE GENOMIC DNA]</scope>
</reference>
<sequence length="281" mass="31586">MSPDVSTGLGPIIESLVCLKRLNYEPWQGVMDTNVPGSDIRDQEHAHLLLDAFESRSSTLKQRHKRSQGFVLTGSDSTTQWDADVTNPSASALCHIDLPPSKGVVLAYRGCRYNCSGAPDSELINIAVAEEFRGPYVKLQEAPIFTEANDDPFIWRDKGGHYHMLLHSLELGGGFGEGPKVGRHAFARYFWGPWTFNERTLAFSTEVDWTDGTSTDFFRRERPYLLFSDDGLMTPQYLITAVKKYGTNKGYSIVSPLKGEHTVTAKKHKFAKKEEEHVREL</sequence>
<name>A0A9N9ZKY9_9HYPO</name>
<comment type="caution">
    <text evidence="1">The sequence shown here is derived from an EMBL/GenBank/DDBJ whole genome shotgun (WGS) entry which is preliminary data.</text>
</comment>
<dbReference type="InterPro" id="IPR023296">
    <property type="entry name" value="Glyco_hydro_beta-prop_sf"/>
</dbReference>
<dbReference type="EMBL" id="CABFOC020000068">
    <property type="protein sequence ID" value="CAH0056969.1"/>
    <property type="molecule type" value="Genomic_DNA"/>
</dbReference>
<dbReference type="AlphaFoldDB" id="A0A9N9ZKY9"/>
<accession>A0A9N9ZKY9</accession>
<dbReference type="OrthoDB" id="6130531at2759"/>
<evidence type="ECO:0000313" key="2">
    <source>
        <dbReference type="Proteomes" id="UP000775872"/>
    </source>
</evidence>
<gene>
    <name evidence="1" type="ORF">CSOL1703_00018095</name>
</gene>
<proteinExistence type="predicted"/>
<keyword evidence="2" id="KW-1185">Reference proteome</keyword>
<evidence type="ECO:0000313" key="1">
    <source>
        <dbReference type="EMBL" id="CAH0056969.1"/>
    </source>
</evidence>
<dbReference type="Gene3D" id="2.115.10.20">
    <property type="entry name" value="Glycosyl hydrolase domain, family 43"/>
    <property type="match status" value="1"/>
</dbReference>
<protein>
    <submittedName>
        <fullName evidence="1">Uncharacterized protein</fullName>
    </submittedName>
</protein>